<dbReference type="Proteomes" id="UP000222056">
    <property type="component" value="Unassembled WGS sequence"/>
</dbReference>
<dbReference type="SUPFAM" id="SSF81301">
    <property type="entry name" value="Nucleotidyltransferase"/>
    <property type="match status" value="1"/>
</dbReference>
<keyword evidence="3" id="KW-1185">Reference proteome</keyword>
<accession>A0A1H6FJ45</accession>
<name>A0A1H6FJ45_THEAL</name>
<dbReference type="EMBL" id="FNWJ01000001">
    <property type="protein sequence ID" value="SEH10432.1"/>
    <property type="molecule type" value="Genomic_DNA"/>
</dbReference>
<dbReference type="Gene3D" id="3.30.460.10">
    <property type="entry name" value="Beta Polymerase, domain 2"/>
    <property type="match status" value="1"/>
</dbReference>
<dbReference type="STRING" id="29539.SAMN02745716_0284"/>
<gene>
    <name evidence="2" type="ORF">SAMN02745716_0284</name>
</gene>
<protein>
    <submittedName>
        <fullName evidence="2">Nucleotidyltransferase domain-containing protein</fullName>
    </submittedName>
</protein>
<evidence type="ECO:0000313" key="3">
    <source>
        <dbReference type="Proteomes" id="UP000222056"/>
    </source>
</evidence>
<reference evidence="3" key="1">
    <citation type="submission" date="2016-10" db="EMBL/GenBank/DDBJ databases">
        <authorList>
            <person name="Varghese N."/>
            <person name="Submissions S."/>
        </authorList>
    </citation>
    <scope>NUCLEOTIDE SEQUENCE [LARGE SCALE GENOMIC DNA]</scope>
    <source>
        <strain evidence="3">ATCC 35263</strain>
    </source>
</reference>
<feature type="domain" description="Polymerase nucleotidyl transferase" evidence="1">
    <location>
        <begin position="4"/>
        <end position="31"/>
    </location>
</feature>
<evidence type="ECO:0000313" key="2">
    <source>
        <dbReference type="EMBL" id="SEH10432.1"/>
    </source>
</evidence>
<dbReference type="InterPro" id="IPR043519">
    <property type="entry name" value="NT_sf"/>
</dbReference>
<proteinExistence type="predicted"/>
<dbReference type="InterPro" id="IPR002934">
    <property type="entry name" value="Polymerase_NTP_transf_dom"/>
</dbReference>
<keyword evidence="2" id="KW-0808">Transferase</keyword>
<evidence type="ECO:0000259" key="1">
    <source>
        <dbReference type="Pfam" id="PF01909"/>
    </source>
</evidence>
<dbReference type="Pfam" id="PF01909">
    <property type="entry name" value="NTP_transf_2"/>
    <property type="match status" value="1"/>
</dbReference>
<sequence length="63" mass="6716">MRLAVLFGSQATGRATERSDVDLLVALTDPAAARVAALTDAWNAGLPVTCRSCACRTQSRRRP</sequence>
<dbReference type="GO" id="GO:0016779">
    <property type="term" value="F:nucleotidyltransferase activity"/>
    <property type="evidence" value="ECO:0007669"/>
    <property type="project" value="InterPro"/>
</dbReference>
<organism evidence="2 3">
    <name type="scientific">Thermoleophilum album</name>
    <dbReference type="NCBI Taxonomy" id="29539"/>
    <lineage>
        <taxon>Bacteria</taxon>
        <taxon>Bacillati</taxon>
        <taxon>Actinomycetota</taxon>
        <taxon>Thermoleophilia</taxon>
        <taxon>Thermoleophilales</taxon>
        <taxon>Thermoleophilaceae</taxon>
        <taxon>Thermoleophilum</taxon>
    </lineage>
</organism>
<dbReference type="CDD" id="cd05403">
    <property type="entry name" value="NT_KNTase_like"/>
    <property type="match status" value="1"/>
</dbReference>
<dbReference type="AlphaFoldDB" id="A0A1H6FJ45"/>